<dbReference type="Pfam" id="PF07859">
    <property type="entry name" value="Abhydrolase_3"/>
    <property type="match status" value="1"/>
</dbReference>
<sequence length="333" mass="37457">MSQFSLLLRTRIFRFFQAIGRYLDHYLSFPLPPSPSFKLKIPATIGTPGFIDLYFYVPASYSKPSTPSQKKYPILLNFHGGGYTIGHPTDDARFFAKVLEQNPDTVVVSVDYRLSPTYPFPTGIEDCASTLLYIFAHASELHLDVSRTCLSGFSAGGNFCFAALYRAHEELNRLRSEGRIAEYENGKIVGIAAFYPALIRTKTREERAASNPNFKPIPIPKFLAGVMDESYLNPIPSDMSVPLLSPGLASDELLKAALPRNLVMITCWGDALLVEGEEFRARLKKLGFRVEGYTVPGVLHGWDKWPSYWRGDKERDDAYEIVGRCLGEFWNES</sequence>
<protein>
    <submittedName>
        <fullName evidence="3">Alpha/beta-Hydrolase</fullName>
    </submittedName>
</protein>
<feature type="domain" description="Alpha/beta hydrolase fold-3" evidence="2">
    <location>
        <begin position="75"/>
        <end position="302"/>
    </location>
</feature>
<dbReference type="SUPFAM" id="SSF53474">
    <property type="entry name" value="alpha/beta-Hydrolases"/>
    <property type="match status" value="1"/>
</dbReference>
<accession>S3DMX2</accession>
<dbReference type="InterPro" id="IPR050300">
    <property type="entry name" value="GDXG_lipolytic_enzyme"/>
</dbReference>
<evidence type="ECO:0000313" key="4">
    <source>
        <dbReference type="Proteomes" id="UP000016922"/>
    </source>
</evidence>
<keyword evidence="4" id="KW-1185">Reference proteome</keyword>
<dbReference type="eggNOG" id="KOG1515">
    <property type="taxonomic scope" value="Eukaryota"/>
</dbReference>
<dbReference type="EMBL" id="KE145358">
    <property type="protein sequence ID" value="EPE33446.1"/>
    <property type="molecule type" value="Genomic_DNA"/>
</dbReference>
<dbReference type="InterPro" id="IPR029058">
    <property type="entry name" value="AB_hydrolase_fold"/>
</dbReference>
<keyword evidence="1 3" id="KW-0378">Hydrolase</keyword>
<dbReference type="OrthoDB" id="408631at2759"/>
<reference evidence="3 4" key="1">
    <citation type="journal article" date="2013" name="BMC Genomics">
        <title>Genomics-driven discovery of the pneumocandin biosynthetic gene cluster in the fungus Glarea lozoyensis.</title>
        <authorList>
            <person name="Chen L."/>
            <person name="Yue Q."/>
            <person name="Zhang X."/>
            <person name="Xiang M."/>
            <person name="Wang C."/>
            <person name="Li S."/>
            <person name="Che Y."/>
            <person name="Ortiz-Lopez F.J."/>
            <person name="Bills G.F."/>
            <person name="Liu X."/>
            <person name="An Z."/>
        </authorList>
    </citation>
    <scope>NUCLEOTIDE SEQUENCE [LARGE SCALE GENOMIC DNA]</scope>
    <source>
        <strain evidence="4">ATCC 20868 / MF5171</strain>
    </source>
</reference>
<evidence type="ECO:0000259" key="2">
    <source>
        <dbReference type="Pfam" id="PF07859"/>
    </source>
</evidence>
<evidence type="ECO:0000256" key="1">
    <source>
        <dbReference type="ARBA" id="ARBA00022801"/>
    </source>
</evidence>
<dbReference type="GeneID" id="19465512"/>
<dbReference type="InterPro" id="IPR013094">
    <property type="entry name" value="AB_hydrolase_3"/>
</dbReference>
<dbReference type="STRING" id="1116229.S3DMX2"/>
<proteinExistence type="predicted"/>
<dbReference type="GO" id="GO:0016787">
    <property type="term" value="F:hydrolase activity"/>
    <property type="evidence" value="ECO:0007669"/>
    <property type="project" value="UniProtKB-KW"/>
</dbReference>
<name>S3DMX2_GLAL2</name>
<dbReference type="KEGG" id="glz:GLAREA_06459"/>
<dbReference type="HOGENOM" id="CLU_012494_3_2_1"/>
<dbReference type="RefSeq" id="XP_008080063.1">
    <property type="nucleotide sequence ID" value="XM_008081872.1"/>
</dbReference>
<dbReference type="OMA" id="SIQLYFF"/>
<dbReference type="PANTHER" id="PTHR48081">
    <property type="entry name" value="AB HYDROLASE SUPERFAMILY PROTEIN C4A8.06C"/>
    <property type="match status" value="1"/>
</dbReference>
<dbReference type="Gene3D" id="3.40.50.1820">
    <property type="entry name" value="alpha/beta hydrolase"/>
    <property type="match status" value="1"/>
</dbReference>
<dbReference type="PANTHER" id="PTHR48081:SF8">
    <property type="entry name" value="ALPHA_BETA HYDROLASE FOLD-3 DOMAIN-CONTAINING PROTEIN-RELATED"/>
    <property type="match status" value="1"/>
</dbReference>
<gene>
    <name evidence="3" type="ORF">GLAREA_06459</name>
</gene>
<evidence type="ECO:0000313" key="3">
    <source>
        <dbReference type="EMBL" id="EPE33446.1"/>
    </source>
</evidence>
<organism evidence="3 4">
    <name type="scientific">Glarea lozoyensis (strain ATCC 20868 / MF5171)</name>
    <dbReference type="NCBI Taxonomy" id="1116229"/>
    <lineage>
        <taxon>Eukaryota</taxon>
        <taxon>Fungi</taxon>
        <taxon>Dikarya</taxon>
        <taxon>Ascomycota</taxon>
        <taxon>Pezizomycotina</taxon>
        <taxon>Leotiomycetes</taxon>
        <taxon>Helotiales</taxon>
        <taxon>Helotiaceae</taxon>
        <taxon>Glarea</taxon>
    </lineage>
</organism>
<dbReference type="Proteomes" id="UP000016922">
    <property type="component" value="Unassembled WGS sequence"/>
</dbReference>
<dbReference type="AlphaFoldDB" id="S3DMX2"/>